<name>A0A6F8ZIW3_9FIRM</name>
<gene>
    <name evidence="1" type="ORF">R50_2219</name>
</gene>
<dbReference type="InterPro" id="IPR036412">
    <property type="entry name" value="HAD-like_sf"/>
</dbReference>
<dbReference type="PANTHER" id="PTHR43434">
    <property type="entry name" value="PHOSPHOGLYCOLATE PHOSPHATASE"/>
    <property type="match status" value="1"/>
</dbReference>
<dbReference type="GO" id="GO:0008967">
    <property type="term" value="F:phosphoglycolate phosphatase activity"/>
    <property type="evidence" value="ECO:0007669"/>
    <property type="project" value="TreeGrafter"/>
</dbReference>
<keyword evidence="2" id="KW-1185">Reference proteome</keyword>
<sequence>MNPELRPDADGVPGVLATSQAAMQAQVADVVVFDVDGVLMDVHGSYPVVISRAVDAFLAEQGFVADPGTVAITPEETRLFKAAGGFNSDWQLAQGGALVYLVKGRLAGTRSVDAVRAAEPGLEVITRQVAQRGGGLSGLLQVLEPLLDARDWQAAREEWDRDRVTRLCQEYYAGERCEEIFGVPALTVRERGLLWNERPLVSPRTLERLPFRYGIYTGRNFRETLAALEIAGLVPLFPPEAMITEDAGVRKPNPEGLFRIARALEPRLMVYAGDNLDDWQTAARYESERALDDPPCLFAGVLGGSPGAVAEQLFRDRGVGLLTTGVEALMRWLEARRAAAGRA</sequence>
<dbReference type="GO" id="GO:0006281">
    <property type="term" value="P:DNA repair"/>
    <property type="evidence" value="ECO:0007669"/>
    <property type="project" value="TreeGrafter"/>
</dbReference>
<dbReference type="EMBL" id="LR778114">
    <property type="protein sequence ID" value="CAB1129716.1"/>
    <property type="molecule type" value="Genomic_DNA"/>
</dbReference>
<dbReference type="AlphaFoldDB" id="A0A6F8ZIW3"/>
<dbReference type="Gene3D" id="3.40.50.1000">
    <property type="entry name" value="HAD superfamily/HAD-like"/>
    <property type="match status" value="1"/>
</dbReference>
<dbReference type="Pfam" id="PF00702">
    <property type="entry name" value="Hydrolase"/>
    <property type="match status" value="1"/>
</dbReference>
<dbReference type="PANTHER" id="PTHR43434:SF1">
    <property type="entry name" value="PHOSPHOGLYCOLATE PHOSPHATASE"/>
    <property type="match status" value="1"/>
</dbReference>
<dbReference type="InterPro" id="IPR050155">
    <property type="entry name" value="HAD-like_hydrolase_sf"/>
</dbReference>
<evidence type="ECO:0000313" key="1">
    <source>
        <dbReference type="EMBL" id="CAB1129716.1"/>
    </source>
</evidence>
<protein>
    <recommendedName>
        <fullName evidence="3">Haloacid dehalogenase</fullName>
    </recommendedName>
</protein>
<organism evidence="1 2">
    <name type="scientific">Candidatus Hydrogenisulfobacillus filiaventi</name>
    <dbReference type="NCBI Taxonomy" id="2707344"/>
    <lineage>
        <taxon>Bacteria</taxon>
        <taxon>Bacillati</taxon>
        <taxon>Bacillota</taxon>
        <taxon>Clostridia</taxon>
        <taxon>Eubacteriales</taxon>
        <taxon>Clostridiales Family XVII. Incertae Sedis</taxon>
        <taxon>Candidatus Hydrogenisulfobacillus</taxon>
    </lineage>
</organism>
<dbReference type="InterPro" id="IPR023214">
    <property type="entry name" value="HAD_sf"/>
</dbReference>
<dbReference type="Proteomes" id="UP000503399">
    <property type="component" value="Chromosome"/>
</dbReference>
<dbReference type="SFLD" id="SFLDS00003">
    <property type="entry name" value="Haloacid_Dehalogenase"/>
    <property type="match status" value="1"/>
</dbReference>
<accession>A0A6F8ZIW3</accession>
<dbReference type="SFLD" id="SFLDG01129">
    <property type="entry name" value="C1.5:_HAD__Beta-PGM__Phosphata"/>
    <property type="match status" value="1"/>
</dbReference>
<evidence type="ECO:0008006" key="3">
    <source>
        <dbReference type="Google" id="ProtNLM"/>
    </source>
</evidence>
<proteinExistence type="predicted"/>
<reference evidence="1 2" key="1">
    <citation type="submission" date="2020-02" db="EMBL/GenBank/DDBJ databases">
        <authorList>
            <person name="Hogendoorn C."/>
        </authorList>
    </citation>
    <scope>NUCLEOTIDE SEQUENCE [LARGE SCALE GENOMIC DNA]</scope>
    <source>
        <strain evidence="1">R501</strain>
    </source>
</reference>
<dbReference type="KEGG" id="hfv:R50_2219"/>
<dbReference type="SUPFAM" id="SSF56784">
    <property type="entry name" value="HAD-like"/>
    <property type="match status" value="1"/>
</dbReference>
<evidence type="ECO:0000313" key="2">
    <source>
        <dbReference type="Proteomes" id="UP000503399"/>
    </source>
</evidence>